<evidence type="ECO:0000256" key="5">
    <source>
        <dbReference type="ARBA" id="ARBA00023136"/>
    </source>
</evidence>
<feature type="transmembrane region" description="Helical" evidence="7">
    <location>
        <begin position="425"/>
        <end position="444"/>
    </location>
</feature>
<feature type="region of interest" description="Disordered" evidence="6">
    <location>
        <begin position="794"/>
        <end position="818"/>
    </location>
</feature>
<feature type="transmembrane region" description="Helical" evidence="7">
    <location>
        <begin position="514"/>
        <end position="539"/>
    </location>
</feature>
<dbReference type="InterPro" id="IPR004477">
    <property type="entry name" value="ComEC_N"/>
</dbReference>
<comment type="subcellular location">
    <subcellularLocation>
        <location evidence="1">Cell membrane</location>
        <topology evidence="1">Multi-pass membrane protein</topology>
    </subcellularLocation>
</comment>
<feature type="transmembrane region" description="Helical" evidence="7">
    <location>
        <begin position="545"/>
        <end position="565"/>
    </location>
</feature>
<dbReference type="NCBIfam" id="TIGR00360">
    <property type="entry name" value="ComEC_N-term"/>
    <property type="match status" value="1"/>
</dbReference>
<gene>
    <name evidence="10" type="ORF">F0357_05050</name>
</gene>
<dbReference type="Pfam" id="PF13567">
    <property type="entry name" value="DUF4131"/>
    <property type="match status" value="1"/>
</dbReference>
<dbReference type="PANTHER" id="PTHR30619:SF1">
    <property type="entry name" value="RECOMBINATION PROTEIN 2"/>
    <property type="match status" value="1"/>
</dbReference>
<feature type="domain" description="ComEC/Rec2-related protein" evidence="8">
    <location>
        <begin position="297"/>
        <end position="598"/>
    </location>
</feature>
<evidence type="ECO:0000256" key="3">
    <source>
        <dbReference type="ARBA" id="ARBA00022692"/>
    </source>
</evidence>
<keyword evidence="2" id="KW-1003">Cell membrane</keyword>
<feature type="transmembrane region" description="Helical" evidence="7">
    <location>
        <begin position="577"/>
        <end position="598"/>
    </location>
</feature>
<feature type="transmembrane region" description="Helical" evidence="7">
    <location>
        <begin position="480"/>
        <end position="502"/>
    </location>
</feature>
<feature type="transmembrane region" description="Helical" evidence="7">
    <location>
        <begin position="356"/>
        <end position="374"/>
    </location>
</feature>
<feature type="transmembrane region" description="Helical" evidence="7">
    <location>
        <begin position="386"/>
        <end position="413"/>
    </location>
</feature>
<evidence type="ECO:0000259" key="9">
    <source>
        <dbReference type="Pfam" id="PF13567"/>
    </source>
</evidence>
<name>A0A6A7XZP2_9HYPH</name>
<feature type="transmembrane region" description="Helical" evidence="7">
    <location>
        <begin position="100"/>
        <end position="117"/>
    </location>
</feature>
<dbReference type="Pfam" id="PF03772">
    <property type="entry name" value="Competence"/>
    <property type="match status" value="1"/>
</dbReference>
<feature type="transmembrane region" description="Helical" evidence="7">
    <location>
        <begin position="76"/>
        <end position="93"/>
    </location>
</feature>
<evidence type="ECO:0000256" key="1">
    <source>
        <dbReference type="ARBA" id="ARBA00004651"/>
    </source>
</evidence>
<sequence>MAERGRGLGARTRGDPPRVTDLDALDFGEAGFSPPSEPYHGDGERAGRGGWAASLAGRAGDWLGTSLDIDLAAGRGFLWIPVAGASGIVLYFALPAEPSLIALALAAAGCAGAAVALRAGSAGGHWAAVLAAAFFLGALAAKIETERAAAPVLAREATLRLTGFVADRDLRPGGRVRLVIEAVRLDRVAPARTPRRVRVTAVASAAVLRVGDGVRLLVRLSPPAGPDAPGSYDAARDLYLAGIGATGFVYGRPEQVDLGPPPARLRLAAAIAEMRETLAARIRAALPGAPGEIAVALIAGERGGIDPAIEDSMRASGLTHVLSISGLHMTLVAGTILAVLRAGMAAVPGLALRRPIKAWAALAALPAAAFYMVLAGSDPATERSFVMIAIALLAVALGRPALTLRTVALAALAVMAARPSSVLNAGFQMSFAAVIALVAAFEAIAARRRRQDDAEAPSWLGAVVSLGPGSGAAAKGVRFVVLWGFGLVATSLLAGLASGPIAAYHFHRAAPLSLVANLAAAPVISLVIMPAAVLSVVAMPFGLESLPLAAMGAGIEIMVAISDRVAAWTGDMGRVGYVPLAGVLALVAALLWAALTIAPWRRLALVPASLALILFVTARPPDLWVAADGRMLAWRNGPGRLAVVAPERRGERPLSTWLAMAGDPRLPRDKSLVAAARCGPVRCTLDVPRREGSPVASKGSGQQTDVTMPEFAGTPDAARALRIVLLRNPAGGGVACADADIVVTPFARPPDCRTAIVVDGPMLARGGALAIRVDNTADPPRILAVLTSRTIGRPWTSPTSSALAERGRRESSEPAPAP</sequence>
<feature type="region of interest" description="Disordered" evidence="6">
    <location>
        <begin position="689"/>
        <end position="709"/>
    </location>
</feature>
<evidence type="ECO:0000256" key="6">
    <source>
        <dbReference type="SAM" id="MobiDB-lite"/>
    </source>
</evidence>
<evidence type="ECO:0000256" key="7">
    <source>
        <dbReference type="SAM" id="Phobius"/>
    </source>
</evidence>
<protein>
    <submittedName>
        <fullName evidence="10">ComEC family competence protein</fullName>
    </submittedName>
</protein>
<evidence type="ECO:0000256" key="4">
    <source>
        <dbReference type="ARBA" id="ARBA00022989"/>
    </source>
</evidence>
<feature type="transmembrane region" description="Helical" evidence="7">
    <location>
        <begin position="123"/>
        <end position="141"/>
    </location>
</feature>
<feature type="transmembrane region" description="Helical" evidence="7">
    <location>
        <begin position="456"/>
        <end position="474"/>
    </location>
</feature>
<accession>A0A6A7XZP2</accession>
<comment type="caution">
    <text evidence="10">The sequence shown here is derived from an EMBL/GenBank/DDBJ whole genome shotgun (WGS) entry which is preliminary data.</text>
</comment>
<dbReference type="AlphaFoldDB" id="A0A6A7XZP2"/>
<dbReference type="InterPro" id="IPR025405">
    <property type="entry name" value="DUF4131"/>
</dbReference>
<reference evidence="10 11" key="1">
    <citation type="submission" date="2019-09" db="EMBL/GenBank/DDBJ databases">
        <title>Segnochrobactrum spirostomi gen. nov., sp. nov., isolated from the ciliate Spirostomum cf. yagiui and description of a novel family, Segnochrobactraceae fam. nov. within the order Rhizobiales of the class Alphaproteobacteria.</title>
        <authorList>
            <person name="Akter S."/>
            <person name="Shazib S.U.A."/>
            <person name="Shin M.K."/>
        </authorList>
    </citation>
    <scope>NUCLEOTIDE SEQUENCE [LARGE SCALE GENOMIC DNA]</scope>
    <source>
        <strain evidence="10 11">Sp-1</strain>
    </source>
</reference>
<keyword evidence="5 7" id="KW-0472">Membrane</keyword>
<dbReference type="EMBL" id="VWNA01000001">
    <property type="protein sequence ID" value="MQT12043.1"/>
    <property type="molecule type" value="Genomic_DNA"/>
</dbReference>
<keyword evidence="3 7" id="KW-0812">Transmembrane</keyword>
<dbReference type="GO" id="GO:0005886">
    <property type="term" value="C:plasma membrane"/>
    <property type="evidence" value="ECO:0007669"/>
    <property type="project" value="UniProtKB-SubCell"/>
</dbReference>
<feature type="region of interest" description="Disordered" evidence="6">
    <location>
        <begin position="1"/>
        <end position="20"/>
    </location>
</feature>
<dbReference type="InterPro" id="IPR052159">
    <property type="entry name" value="Competence_DNA_uptake"/>
</dbReference>
<organism evidence="10 11">
    <name type="scientific">Segnochrobactrum spirostomi</name>
    <dbReference type="NCBI Taxonomy" id="2608987"/>
    <lineage>
        <taxon>Bacteria</taxon>
        <taxon>Pseudomonadati</taxon>
        <taxon>Pseudomonadota</taxon>
        <taxon>Alphaproteobacteria</taxon>
        <taxon>Hyphomicrobiales</taxon>
        <taxon>Segnochrobactraceae</taxon>
        <taxon>Segnochrobactrum</taxon>
    </lineage>
</organism>
<dbReference type="PANTHER" id="PTHR30619">
    <property type="entry name" value="DNA INTERNALIZATION/COMPETENCE PROTEIN COMEC/REC2"/>
    <property type="match status" value="1"/>
</dbReference>
<evidence type="ECO:0000259" key="8">
    <source>
        <dbReference type="Pfam" id="PF03772"/>
    </source>
</evidence>
<proteinExistence type="predicted"/>
<evidence type="ECO:0000313" key="10">
    <source>
        <dbReference type="EMBL" id="MQT12043.1"/>
    </source>
</evidence>
<evidence type="ECO:0000313" key="11">
    <source>
        <dbReference type="Proteomes" id="UP000332515"/>
    </source>
</evidence>
<feature type="transmembrane region" description="Helical" evidence="7">
    <location>
        <begin position="321"/>
        <end position="344"/>
    </location>
</feature>
<keyword evidence="11" id="KW-1185">Reference proteome</keyword>
<dbReference type="Proteomes" id="UP000332515">
    <property type="component" value="Unassembled WGS sequence"/>
</dbReference>
<feature type="domain" description="DUF4131" evidence="9">
    <location>
        <begin position="98"/>
        <end position="252"/>
    </location>
</feature>
<evidence type="ECO:0000256" key="2">
    <source>
        <dbReference type="ARBA" id="ARBA00022475"/>
    </source>
</evidence>
<keyword evidence="4 7" id="KW-1133">Transmembrane helix</keyword>